<feature type="domain" description="Fibronectin type-III" evidence="17">
    <location>
        <begin position="3967"/>
        <end position="4061"/>
    </location>
</feature>
<feature type="domain" description="Ig-like" evidence="16">
    <location>
        <begin position="6439"/>
        <end position="6527"/>
    </location>
</feature>
<dbReference type="SMART" id="SM00220">
    <property type="entry name" value="S_TKc"/>
    <property type="match status" value="1"/>
</dbReference>
<feature type="binding site" evidence="13">
    <location>
        <position position="6809"/>
    </location>
    <ligand>
        <name>ATP</name>
        <dbReference type="ChEBI" id="CHEBI:30616"/>
    </ligand>
</feature>
<dbReference type="PROSITE" id="PS00108">
    <property type="entry name" value="PROTEIN_KINASE_ST"/>
    <property type="match status" value="1"/>
</dbReference>
<comment type="similarity">
    <text evidence="2">Belongs to the protein kinase superfamily. CAMK Ser/Thr protein kinase family.</text>
</comment>
<dbReference type="PROSITE" id="PS50011">
    <property type="entry name" value="PROTEIN_KINASE_DOM"/>
    <property type="match status" value="1"/>
</dbReference>
<reference evidence="18" key="1">
    <citation type="submission" date="2022-12" db="EMBL/GenBank/DDBJ databases">
        <title>Chromosome-level genome assembly of the bean flower thrips Megalurothrips usitatus.</title>
        <authorList>
            <person name="Ma L."/>
            <person name="Liu Q."/>
            <person name="Li H."/>
            <person name="Cai W."/>
        </authorList>
    </citation>
    <scope>NUCLEOTIDE SEQUENCE</scope>
    <source>
        <strain evidence="18">Cailab_2022a</strain>
    </source>
</reference>
<feature type="domain" description="Fibronectin type-III" evidence="17">
    <location>
        <begin position="1303"/>
        <end position="1398"/>
    </location>
</feature>
<feature type="domain" description="Fibronectin type-III" evidence="17">
    <location>
        <begin position="2687"/>
        <end position="2780"/>
    </location>
</feature>
<feature type="domain" description="Fibronectin type-III" evidence="17">
    <location>
        <begin position="1500"/>
        <end position="1597"/>
    </location>
</feature>
<accession>A0AAV7Y0S7</accession>
<feature type="domain" description="Ig-like" evidence="16">
    <location>
        <begin position="5338"/>
        <end position="5437"/>
    </location>
</feature>
<feature type="domain" description="Fibronectin type-III" evidence="17">
    <location>
        <begin position="5446"/>
        <end position="5540"/>
    </location>
</feature>
<dbReference type="Proteomes" id="UP001075354">
    <property type="component" value="Chromosome 2"/>
</dbReference>
<feature type="compositionally biased region" description="Basic and acidic residues" evidence="14">
    <location>
        <begin position="1297"/>
        <end position="1311"/>
    </location>
</feature>
<dbReference type="InterPro" id="IPR013098">
    <property type="entry name" value="Ig_I-set"/>
</dbReference>
<feature type="domain" description="Fibronectin type-III" evidence="17">
    <location>
        <begin position="3572"/>
        <end position="3665"/>
    </location>
</feature>
<dbReference type="PANTHER" id="PTHR14340:SF9">
    <property type="entry name" value="FIBRONECTIN TYPE-III DOMAIN-CONTAINING PROTEIN"/>
    <property type="match status" value="1"/>
</dbReference>
<dbReference type="Gene3D" id="2.60.40.10">
    <property type="entry name" value="Immunoglobulins"/>
    <property type="match status" value="69"/>
</dbReference>
<feature type="domain" description="Ig-like" evidence="16">
    <location>
        <begin position="6047"/>
        <end position="6137"/>
    </location>
</feature>
<keyword evidence="8 13" id="KW-0067">ATP-binding</keyword>
<dbReference type="FunFam" id="2.60.40.10:FF:000097">
    <property type="entry name" value="Bent, isoform F"/>
    <property type="match status" value="1"/>
</dbReference>
<dbReference type="FunFam" id="2.60.40.10:FF:000031">
    <property type="entry name" value="Myosin-binding protein C, slow type"/>
    <property type="match status" value="3"/>
</dbReference>
<feature type="domain" description="Ig-like" evidence="16">
    <location>
        <begin position="2589"/>
        <end position="2679"/>
    </location>
</feature>
<feature type="region of interest" description="Disordered" evidence="14">
    <location>
        <begin position="2762"/>
        <end position="2794"/>
    </location>
</feature>
<dbReference type="Pfam" id="PF07679">
    <property type="entry name" value="I-set"/>
    <property type="match status" value="29"/>
</dbReference>
<feature type="domain" description="Ig-like" evidence="16">
    <location>
        <begin position="7227"/>
        <end position="7314"/>
    </location>
</feature>
<dbReference type="GO" id="GO:0004714">
    <property type="term" value="F:transmembrane receptor protein tyrosine kinase activity"/>
    <property type="evidence" value="ECO:0007669"/>
    <property type="project" value="UniProtKB-EC"/>
</dbReference>
<dbReference type="EMBL" id="JAPTSV010000002">
    <property type="protein sequence ID" value="KAJ1531037.1"/>
    <property type="molecule type" value="Genomic_DNA"/>
</dbReference>
<dbReference type="InterPro" id="IPR036116">
    <property type="entry name" value="FN3_sf"/>
</dbReference>
<dbReference type="FunFam" id="2.60.40.10:FF:001845">
    <property type="entry name" value="Bent, isoform H"/>
    <property type="match status" value="1"/>
</dbReference>
<dbReference type="GO" id="GO:0051239">
    <property type="term" value="P:regulation of multicellular organismal process"/>
    <property type="evidence" value="ECO:0007669"/>
    <property type="project" value="UniProtKB-ARBA"/>
</dbReference>
<evidence type="ECO:0000256" key="10">
    <source>
        <dbReference type="ARBA" id="ARBA00023170"/>
    </source>
</evidence>
<feature type="compositionally biased region" description="Basic and acidic residues" evidence="14">
    <location>
        <begin position="5252"/>
        <end position="5261"/>
    </location>
</feature>
<dbReference type="FunFam" id="3.30.200.20:FF:000249">
    <property type="entry name" value="twitchin isoform X2"/>
    <property type="match status" value="1"/>
</dbReference>
<feature type="compositionally biased region" description="Basic and acidic residues" evidence="14">
    <location>
        <begin position="2783"/>
        <end position="2794"/>
    </location>
</feature>
<keyword evidence="5" id="KW-0597">Phosphoprotein</keyword>
<dbReference type="FunFam" id="2.60.40.10:FF:000504">
    <property type="entry name" value="Bent, isoform J"/>
    <property type="match status" value="3"/>
</dbReference>
<dbReference type="Gene3D" id="3.30.200.20">
    <property type="entry name" value="Phosphorylase Kinase, domain 1"/>
    <property type="match status" value="1"/>
</dbReference>
<feature type="domain" description="Fibronectin type-III" evidence="17">
    <location>
        <begin position="5149"/>
        <end position="5244"/>
    </location>
</feature>
<feature type="domain" description="Ig-like" evidence="16">
    <location>
        <begin position="623"/>
        <end position="707"/>
    </location>
</feature>
<feature type="domain" description="Protein kinase" evidence="15">
    <location>
        <begin position="6780"/>
        <end position="7035"/>
    </location>
</feature>
<keyword evidence="7 13" id="KW-0547">Nucleotide-binding</keyword>
<feature type="domain" description="Fibronectin type-III" evidence="17">
    <location>
        <begin position="4163"/>
        <end position="4256"/>
    </location>
</feature>
<feature type="region of interest" description="Disordered" evidence="14">
    <location>
        <begin position="7361"/>
        <end position="7423"/>
    </location>
</feature>
<evidence type="ECO:0000256" key="14">
    <source>
        <dbReference type="SAM" id="MobiDB-lite"/>
    </source>
</evidence>
<feature type="domain" description="Ig-like" evidence="16">
    <location>
        <begin position="7635"/>
        <end position="7724"/>
    </location>
</feature>
<protein>
    <recommendedName>
        <fullName evidence="20">Twitchin</fullName>
    </recommendedName>
</protein>
<dbReference type="InterPro" id="IPR003599">
    <property type="entry name" value="Ig_sub"/>
</dbReference>
<dbReference type="PRINTS" id="PR00014">
    <property type="entry name" value="FNTYPEIII"/>
</dbReference>
<feature type="domain" description="Fibronectin type-III" evidence="17">
    <location>
        <begin position="3671"/>
        <end position="3765"/>
    </location>
</feature>
<feature type="domain" description="Fibronectin type-III" evidence="17">
    <location>
        <begin position="1603"/>
        <end position="1697"/>
    </location>
</feature>
<feature type="compositionally biased region" description="Basic and acidic residues" evidence="14">
    <location>
        <begin position="242"/>
        <end position="255"/>
    </location>
</feature>
<dbReference type="FunFam" id="2.60.40.10:FF:002083">
    <property type="entry name" value="Protein CBR-UNC-22"/>
    <property type="match status" value="3"/>
</dbReference>
<dbReference type="GO" id="GO:0050793">
    <property type="term" value="P:regulation of developmental process"/>
    <property type="evidence" value="ECO:0007669"/>
    <property type="project" value="UniProtKB-ARBA"/>
</dbReference>
<feature type="domain" description="Ig-like" evidence="16">
    <location>
        <begin position="4360"/>
        <end position="4447"/>
    </location>
</feature>
<feature type="compositionally biased region" description="Basic and acidic residues" evidence="14">
    <location>
        <begin position="94"/>
        <end position="152"/>
    </location>
</feature>
<evidence type="ECO:0000256" key="4">
    <source>
        <dbReference type="ARBA" id="ARBA00022490"/>
    </source>
</evidence>
<feature type="domain" description="Fibronectin type-III" evidence="17">
    <location>
        <begin position="1201"/>
        <end position="1297"/>
    </location>
</feature>
<keyword evidence="10" id="KW-0675">Receptor</keyword>
<feature type="domain" description="Ig-like" evidence="16">
    <location>
        <begin position="2885"/>
        <end position="2974"/>
    </location>
</feature>
<keyword evidence="9" id="KW-1015">Disulfide bond</keyword>
<dbReference type="InterPro" id="IPR013783">
    <property type="entry name" value="Ig-like_fold"/>
</dbReference>
<feature type="compositionally biased region" description="Basic and acidic residues" evidence="14">
    <location>
        <begin position="7382"/>
        <end position="7392"/>
    </location>
</feature>
<feature type="domain" description="Fibronectin type-III" evidence="17">
    <location>
        <begin position="4554"/>
        <end position="4648"/>
    </location>
</feature>
<keyword evidence="6" id="KW-0677">Repeat</keyword>
<dbReference type="FunFam" id="1.10.510.10:FF:000321">
    <property type="entry name" value="Bent, isoform C"/>
    <property type="match status" value="1"/>
</dbReference>
<feature type="compositionally biased region" description="Polar residues" evidence="14">
    <location>
        <begin position="7365"/>
        <end position="7380"/>
    </location>
</feature>
<feature type="compositionally biased region" description="Low complexity" evidence="14">
    <location>
        <begin position="13"/>
        <end position="22"/>
    </location>
</feature>
<feature type="domain" description="Ig-like" evidence="16">
    <location>
        <begin position="1402"/>
        <end position="1492"/>
    </location>
</feature>
<dbReference type="Pfam" id="PF00041">
    <property type="entry name" value="fn3"/>
    <property type="match status" value="39"/>
</dbReference>
<dbReference type="FunFam" id="2.60.40.10:FF:000003">
    <property type="entry name" value="Titin isoform E"/>
    <property type="match status" value="1"/>
</dbReference>
<feature type="region of interest" description="Disordered" evidence="14">
    <location>
        <begin position="6417"/>
        <end position="6436"/>
    </location>
</feature>
<dbReference type="FunFam" id="2.60.40.10:FF:000032">
    <property type="entry name" value="palladin isoform X1"/>
    <property type="match status" value="1"/>
</dbReference>
<evidence type="ECO:0000256" key="11">
    <source>
        <dbReference type="ARBA" id="ARBA00023319"/>
    </source>
</evidence>
<dbReference type="FunFam" id="2.60.40.10:FF:000127">
    <property type="entry name" value="titin isoform X1"/>
    <property type="match status" value="4"/>
</dbReference>
<dbReference type="CDD" id="cd00063">
    <property type="entry name" value="FN3"/>
    <property type="match status" value="39"/>
</dbReference>
<feature type="domain" description="Fibronectin type-III" evidence="17">
    <location>
        <begin position="6630"/>
        <end position="6723"/>
    </location>
</feature>
<comment type="subcellular location">
    <subcellularLocation>
        <location evidence="1">Cytoplasm</location>
    </subcellularLocation>
</comment>
<dbReference type="InterPro" id="IPR000719">
    <property type="entry name" value="Prot_kinase_dom"/>
</dbReference>
<feature type="domain" description="Fibronectin type-III" evidence="17">
    <location>
        <begin position="1004"/>
        <end position="1099"/>
    </location>
</feature>
<dbReference type="InterPro" id="IPR003598">
    <property type="entry name" value="Ig_sub2"/>
</dbReference>
<dbReference type="FunFam" id="2.60.40.10:FF:000440">
    <property type="entry name" value="Bent, isoform C"/>
    <property type="match status" value="1"/>
</dbReference>
<feature type="domain" description="Fibronectin type-III" evidence="17">
    <location>
        <begin position="901"/>
        <end position="998"/>
    </location>
</feature>
<evidence type="ECO:0000256" key="8">
    <source>
        <dbReference type="ARBA" id="ARBA00022840"/>
    </source>
</evidence>
<proteinExistence type="inferred from homology"/>
<evidence type="ECO:0000259" key="15">
    <source>
        <dbReference type="PROSITE" id="PS50011"/>
    </source>
</evidence>
<feature type="domain" description="Fibronectin type-III" evidence="17">
    <location>
        <begin position="4262"/>
        <end position="4356"/>
    </location>
</feature>
<dbReference type="GO" id="GO:0031430">
    <property type="term" value="C:M band"/>
    <property type="evidence" value="ECO:0007669"/>
    <property type="project" value="TreeGrafter"/>
</dbReference>
<dbReference type="FunFam" id="2.60.40.10:FF:000160">
    <property type="entry name" value="Titin a"/>
    <property type="match status" value="1"/>
</dbReference>
<evidence type="ECO:0000256" key="7">
    <source>
        <dbReference type="ARBA" id="ARBA00022741"/>
    </source>
</evidence>
<feature type="domain" description="Ig-like" evidence="16">
    <location>
        <begin position="7103"/>
        <end position="7191"/>
    </location>
</feature>
<feature type="domain" description="Ig-like" evidence="16">
    <location>
        <begin position="1702"/>
        <end position="1791"/>
    </location>
</feature>
<dbReference type="SMART" id="SM00408">
    <property type="entry name" value="IGc2"/>
    <property type="match status" value="25"/>
</dbReference>
<evidence type="ECO:0000259" key="16">
    <source>
        <dbReference type="PROSITE" id="PS50835"/>
    </source>
</evidence>
<keyword evidence="3" id="KW-0728">SH3 domain</keyword>
<dbReference type="Pfam" id="PF00047">
    <property type="entry name" value="ig"/>
    <property type="match status" value="1"/>
</dbReference>
<feature type="compositionally biased region" description="Polar residues" evidence="14">
    <location>
        <begin position="7401"/>
        <end position="7411"/>
    </location>
</feature>
<feature type="domain" description="Ig-like" evidence="16">
    <location>
        <begin position="3180"/>
        <end position="3269"/>
    </location>
</feature>
<feature type="domain" description="Ig-like" evidence="16">
    <location>
        <begin position="1103"/>
        <end position="1194"/>
    </location>
</feature>
<feature type="compositionally biased region" description="Basic and acidic residues" evidence="14">
    <location>
        <begin position="160"/>
        <end position="197"/>
    </location>
</feature>
<dbReference type="FunFam" id="2.60.40.10:FF:001164">
    <property type="entry name" value="Uncharacterized protein, isoform F"/>
    <property type="match status" value="1"/>
</dbReference>
<dbReference type="FunFam" id="2.60.40.10:FF:000567">
    <property type="entry name" value="Uncharacterized protein, isoform G"/>
    <property type="match status" value="5"/>
</dbReference>
<feature type="domain" description="Fibronectin type-III" evidence="17">
    <location>
        <begin position="3081"/>
        <end position="3176"/>
    </location>
</feature>
<evidence type="ECO:0000256" key="6">
    <source>
        <dbReference type="ARBA" id="ARBA00022737"/>
    </source>
</evidence>
<evidence type="ECO:0000256" key="3">
    <source>
        <dbReference type="ARBA" id="ARBA00022443"/>
    </source>
</evidence>
<feature type="region of interest" description="Disordered" evidence="14">
    <location>
        <begin position="1292"/>
        <end position="1311"/>
    </location>
</feature>
<dbReference type="Gene3D" id="1.10.510.10">
    <property type="entry name" value="Transferase(Phosphotransferase) domain 1"/>
    <property type="match status" value="1"/>
</dbReference>
<feature type="domain" description="Fibronectin type-III" evidence="17">
    <location>
        <begin position="3277"/>
        <end position="3370"/>
    </location>
</feature>
<evidence type="ECO:0000259" key="17">
    <source>
        <dbReference type="PROSITE" id="PS50853"/>
    </source>
</evidence>
<dbReference type="FunFam" id="2.60.40.10:FF:000876">
    <property type="entry name" value="Uncharacterized protein, isoform H"/>
    <property type="match status" value="1"/>
</dbReference>
<feature type="domain" description="Ig-like" evidence="16">
    <location>
        <begin position="7536"/>
        <end position="7624"/>
    </location>
</feature>
<dbReference type="FunFam" id="2.60.40.10:FF:000505">
    <property type="entry name" value="Bent, isoform J"/>
    <property type="match status" value="1"/>
</dbReference>
<dbReference type="SMART" id="SM00409">
    <property type="entry name" value="IG"/>
    <property type="match status" value="30"/>
</dbReference>
<feature type="region of interest" description="Disordered" evidence="14">
    <location>
        <begin position="1873"/>
        <end position="1905"/>
    </location>
</feature>
<dbReference type="FunFam" id="2.60.40.10:FF:000831">
    <property type="entry name" value="Uncharacterized protein, isoform F"/>
    <property type="match status" value="1"/>
</dbReference>
<evidence type="ECO:0008006" key="20">
    <source>
        <dbReference type="Google" id="ProtNLM"/>
    </source>
</evidence>
<dbReference type="GO" id="GO:0045214">
    <property type="term" value="P:sarcomere organization"/>
    <property type="evidence" value="ECO:0007669"/>
    <property type="project" value="TreeGrafter"/>
</dbReference>
<dbReference type="SUPFAM" id="SSF56112">
    <property type="entry name" value="Protein kinase-like (PK-like)"/>
    <property type="match status" value="1"/>
</dbReference>
<comment type="caution">
    <text evidence="18">The sequence shown here is derived from an EMBL/GenBank/DDBJ whole genome shotgun (WGS) entry which is preliminary data.</text>
</comment>
<evidence type="ECO:0000256" key="9">
    <source>
        <dbReference type="ARBA" id="ARBA00023157"/>
    </source>
</evidence>
<comment type="catalytic activity">
    <reaction evidence="12">
        <text>L-tyrosyl-[protein] + ATP = O-phospho-L-tyrosyl-[protein] + ADP + H(+)</text>
        <dbReference type="Rhea" id="RHEA:10596"/>
        <dbReference type="Rhea" id="RHEA-COMP:10136"/>
        <dbReference type="Rhea" id="RHEA-COMP:20101"/>
        <dbReference type="ChEBI" id="CHEBI:15378"/>
        <dbReference type="ChEBI" id="CHEBI:30616"/>
        <dbReference type="ChEBI" id="CHEBI:46858"/>
        <dbReference type="ChEBI" id="CHEBI:61978"/>
        <dbReference type="ChEBI" id="CHEBI:456216"/>
        <dbReference type="EC" id="2.7.10.1"/>
    </reaction>
</comment>
<feature type="domain" description="Fibronectin type-III" evidence="17">
    <location>
        <begin position="2093"/>
        <end position="2188"/>
    </location>
</feature>
<feature type="compositionally biased region" description="Basic and acidic residues" evidence="14">
    <location>
        <begin position="58"/>
        <end position="69"/>
    </location>
</feature>
<dbReference type="FunFam" id="2.60.40.10:FF:000935">
    <property type="entry name" value="Uncharacterized protein, isoform I"/>
    <property type="match status" value="1"/>
</dbReference>
<feature type="domain" description="Fibronectin type-III" evidence="17">
    <location>
        <begin position="5050"/>
        <end position="5143"/>
    </location>
</feature>
<feature type="domain" description="Fibronectin type-III" evidence="17">
    <location>
        <begin position="4852"/>
        <end position="4946"/>
    </location>
</feature>
<feature type="domain" description="Fibronectin type-III" evidence="17">
    <location>
        <begin position="4454"/>
        <end position="4548"/>
    </location>
</feature>
<dbReference type="FunFam" id="2.60.40.10:FF:000056">
    <property type="entry name" value="twitchin isoform X4"/>
    <property type="match status" value="24"/>
</dbReference>
<feature type="domain" description="Fibronectin type-III" evidence="17">
    <location>
        <begin position="3376"/>
        <end position="3471"/>
    </location>
</feature>
<feature type="compositionally biased region" description="Low complexity" evidence="14">
    <location>
        <begin position="39"/>
        <end position="56"/>
    </location>
</feature>
<feature type="domain" description="Ig-like" evidence="16">
    <location>
        <begin position="529"/>
        <end position="615"/>
    </location>
</feature>
<feature type="domain" description="Fibronectin type-III" evidence="17">
    <location>
        <begin position="5843"/>
        <end position="5940"/>
    </location>
</feature>
<dbReference type="InterPro" id="IPR008271">
    <property type="entry name" value="Ser/Thr_kinase_AS"/>
</dbReference>
<feature type="domain" description="Fibronectin type-III" evidence="17">
    <location>
        <begin position="5743"/>
        <end position="5837"/>
    </location>
</feature>
<feature type="domain" description="Fibronectin type-III" evidence="17">
    <location>
        <begin position="2390"/>
        <end position="2483"/>
    </location>
</feature>
<dbReference type="FunFam" id="2.60.40.10:FF:000977">
    <property type="entry name" value="Myosin binding protein H like"/>
    <property type="match status" value="1"/>
</dbReference>
<gene>
    <name evidence="18" type="ORF">ONE63_005867</name>
</gene>
<feature type="domain" description="Ig-like" evidence="16">
    <location>
        <begin position="1987"/>
        <end position="2085"/>
    </location>
</feature>
<dbReference type="FunFam" id="2.60.40.10:FF:000460">
    <property type="entry name" value="Bent, isoform J"/>
    <property type="match status" value="1"/>
</dbReference>
<dbReference type="PROSITE" id="PS50835">
    <property type="entry name" value="IG_LIKE"/>
    <property type="match status" value="21"/>
</dbReference>
<dbReference type="PROSITE" id="PS00107">
    <property type="entry name" value="PROTEIN_KINASE_ATP"/>
    <property type="match status" value="1"/>
</dbReference>
<feature type="domain" description="Fibronectin type-III" evidence="17">
    <location>
        <begin position="4749"/>
        <end position="4846"/>
    </location>
</feature>
<dbReference type="FunFam" id="2.60.40.10:FF:000051">
    <property type="entry name" value="Uncharacterized protein, isoform J"/>
    <property type="match status" value="8"/>
</dbReference>
<dbReference type="InterPro" id="IPR013151">
    <property type="entry name" value="Immunoglobulin_dom"/>
</dbReference>
<dbReference type="SMART" id="SM00060">
    <property type="entry name" value="FN3"/>
    <property type="match status" value="39"/>
</dbReference>
<dbReference type="InterPro" id="IPR017441">
    <property type="entry name" value="Protein_kinase_ATP_BS"/>
</dbReference>
<feature type="region of interest" description="Disordered" evidence="14">
    <location>
        <begin position="2477"/>
        <end position="2498"/>
    </location>
</feature>
<feature type="domain" description="Ig-like" evidence="16">
    <location>
        <begin position="3475"/>
        <end position="3566"/>
    </location>
</feature>
<evidence type="ECO:0000256" key="13">
    <source>
        <dbReference type="PROSITE-ProRule" id="PRU10141"/>
    </source>
</evidence>
<feature type="domain" description="Fibronectin type-III" evidence="17">
    <location>
        <begin position="2489"/>
        <end position="2585"/>
    </location>
</feature>
<feature type="domain" description="Fibronectin type-III" evidence="17">
    <location>
        <begin position="5546"/>
        <end position="5643"/>
    </location>
</feature>
<dbReference type="SUPFAM" id="SSF49265">
    <property type="entry name" value="Fibronectin type III"/>
    <property type="match status" value="21"/>
</dbReference>
<dbReference type="GO" id="GO:0048738">
    <property type="term" value="P:cardiac muscle tissue development"/>
    <property type="evidence" value="ECO:0007669"/>
    <property type="project" value="TreeGrafter"/>
</dbReference>
<evidence type="ECO:0000313" key="18">
    <source>
        <dbReference type="EMBL" id="KAJ1531037.1"/>
    </source>
</evidence>
<feature type="domain" description="Fibronectin type-III" evidence="17">
    <location>
        <begin position="6338"/>
        <end position="6433"/>
    </location>
</feature>
<feature type="domain" description="Fibronectin type-III" evidence="17">
    <location>
        <begin position="3866"/>
        <end position="3961"/>
    </location>
</feature>
<feature type="domain" description="Fibronectin type-III" evidence="17">
    <location>
        <begin position="2982"/>
        <end position="3075"/>
    </location>
</feature>
<dbReference type="FunFam" id="2.60.40.10:FF:000553">
    <property type="entry name" value="Uncharacterized protein, isoform J"/>
    <property type="match status" value="1"/>
</dbReference>
<feature type="domain" description="Ig-like" evidence="16">
    <location>
        <begin position="6532"/>
        <end position="6625"/>
    </location>
</feature>
<feature type="domain" description="Fibronectin type-III" evidence="17">
    <location>
        <begin position="2194"/>
        <end position="2288"/>
    </location>
</feature>
<feature type="domain" description="Fibronectin type-III" evidence="17">
    <location>
        <begin position="2786"/>
        <end position="2881"/>
    </location>
</feature>
<dbReference type="Pfam" id="PF00069">
    <property type="entry name" value="Pkinase"/>
    <property type="match status" value="1"/>
</dbReference>
<organism evidence="18 19">
    <name type="scientific">Megalurothrips usitatus</name>
    <name type="common">bean blossom thrips</name>
    <dbReference type="NCBI Taxonomy" id="439358"/>
    <lineage>
        <taxon>Eukaryota</taxon>
        <taxon>Metazoa</taxon>
        <taxon>Ecdysozoa</taxon>
        <taxon>Arthropoda</taxon>
        <taxon>Hexapoda</taxon>
        <taxon>Insecta</taxon>
        <taxon>Pterygota</taxon>
        <taxon>Neoptera</taxon>
        <taxon>Paraneoptera</taxon>
        <taxon>Thysanoptera</taxon>
        <taxon>Terebrantia</taxon>
        <taxon>Thripoidea</taxon>
        <taxon>Thripidae</taxon>
        <taxon>Megalurothrips</taxon>
    </lineage>
</organism>
<evidence type="ECO:0000256" key="5">
    <source>
        <dbReference type="ARBA" id="ARBA00022553"/>
    </source>
</evidence>
<dbReference type="InterPro" id="IPR011009">
    <property type="entry name" value="Kinase-like_dom_sf"/>
</dbReference>
<keyword evidence="19" id="KW-1185">Reference proteome</keyword>
<evidence type="ECO:0000256" key="2">
    <source>
        <dbReference type="ARBA" id="ARBA00006692"/>
    </source>
</evidence>
<dbReference type="FunFam" id="2.60.40.10:FF:000006">
    <property type="entry name" value="Uncharacterized protein, isoform F"/>
    <property type="match status" value="1"/>
</dbReference>
<dbReference type="SUPFAM" id="SSF48726">
    <property type="entry name" value="Immunoglobulin"/>
    <property type="match status" value="30"/>
</dbReference>
<sequence length="7731" mass="858358">MAAKKLEEEEQLRLAASSLSRKSSLRLDTFEKQPEETNGSSPGSPGSSAPPSRVGSLKGKDGDTEEKKTPLKRRPVQKPEEKKESFLNVQLKPLTKEEKEKKEKERLAKQEALKLKNGTDDRKQSLSVEEPKKLGERRLSTKKVEEEVETKRKASVVKTEVTKEGDKAAVTRRESVKIQEETEARRKSSVFDKRAKIPEIIAPDEGAGSRKSSLIPGSAGSSRRGSLIPPEEQGRRPSLIISDEKRGSRPGEEQGMKGAKQRRRPSTDMRRPSVADLDDLINKPSTPLRAVGEPGPPVIVDVQESYSAVEDQTGYMTVQVEGNPAPTFKFYKGMTEIIEGGRFKFVTDGNSNTITLCMRKIKPNDEGKYKIVVSNCHGEDSAEMQLYVSDASGMDFRAMLKKRKYAKWGPEKEDPDWGDLKEVEKPVPALKKVERKPESFLKPLVDQYAKEGKDKKVQFEAIFSKPNCKPKWFLRKDELFPGSKYKIKSENDTYQLIIMAPKVEDAGKYTIEIAGISSTAFLNVDEPPPSYTFVKPLLKKIDGYTKHEVILECTVSSSMAKVIWKKGDKKLEDGDLYEVSKDMSGNCRLVIKSAVLEDSGEYMCKIDKQDDKTITEVKITEYPYKFVKVLKHQQLTEKDTITLLCELDDATGDVQWFKNGEEVKPDKRITITQDGRKRKMVIKDAKVTDSGMYKCTTNADQTEAEIQVQYMNRFNKKLKDTTAVEREKVVLDVELQDQTAPAEWKFNGKPIEPSDRIEIKNLGGGKHQLVFNKVEMTDEGEITCESGNLSSSCQLLVKKGEGKPIPDFPDGVEGPCNKPIIFDIPYKIDGTRQTPIEAKLMKDGKALPLKDVEIVVLEDKVTFKVKKVGRDLSGPYQIRIGNAQGEAVKDLKINMQDVPSPPEDVDVTEVFQTSCIVAWKPGKDDGGSPLLKYIVERQDLSVKGGWDNVGEVKAGAPTVFKCEDLTPKREYKFRIRAVNKLGPSEPATFAKPILAKDPWDEPGKPNNVEVVDWDKDHADLKWEKPLTDGGAPITGYVIEFKEKFGKDWVTGKEIPGDVTAATIDGLKEGTQYEFRIRAVNKAGPGEPSDATKPIIAKCRFVKPFIIGNDLINLVVKKGQTIKYDIKYGGEPEPEVRWELNNTEVKEDAQERITIDKYERNTVLTVRRAVRADSGKYKLVLKNSSGQVEGTADVVVLDKPTPPGGPLKVEDVRAQHATVKWKKPEDNGGSDITGYVIEKMDMETGRWVPAGEVGPDADSFKVTGLTPKKKYKLRVKAVNKEGESEPLETTDSFIAKNPYDEPGKPGKPEIYDWDNKSVTLRWAKPQSDGGRPITHYTLEVKDKHSNDWVEVAKTADDKCEGVVEGLKEKQVYQFRVRAHNKSGGGEPSDPTDNHVCKHRNLKPQIERSMLKSITIKAGRTHKWSVDVTGEPPPTLTWVWRDNIPLVNTERIKIDNIDYHTDFCITNATRRDTGKYTLIAENASGKDQETVELTVLSKPSSPMGPLEATNVHKEGLKLHWEPPEDDGGSPILQYEVEKMDTATGKWVRVGKVPGDREKPELEVTGLEPGHEYKFRVTATNAEGDSEPLVTEKAIIAKNPFDEPTKPGTPDIVDFDNESVDLKWAKPDSDGGSPILKYIVQKKDRFKPDWEDACEVPGDKTEAKVEGLKERAEFQFRIVAVNKAGKSPPSDATKMHTVKHRALKPRIDRTNLKPIVVRAGKPINYDVNVRGEPPPTITWYQADKLVKSEGNIEIVNVDYNTKLNIKDSIRKNTGLYKIVAENQHGKDEETVEVTVLSAPGKPKGPLKVSDVTKNSAKLKWEKPEDDGGKPITGYAVEKLDTATGRWVPVGRTDEPEFEVKGLQEGHDYQFRVKAINEEGESEPLETDKSITAKNPFDAPGKPGTPNLEDWDVDHVDLTWDAPKSDGGAAITGYVIEKKEKFSAGWDEVLTTNTPERKAKVPGLKEGQTYQFRVRAVNKAGPGEPSEPTKPVVAKARNLKPWINRDKLQKVRVRAGQAVRFDVDVKGEPAPTTSWTRDGKPLTGVGVKIENEEYNTKLALTETTRADTGIYTLRAENANGFDEATVEVEILDKPSKPEGPLEVLDVHKEGCKLKWEKPKDLGGLPLTGYTLEKMDVTTGRWTPAGFCDPEKTEHEVKGLEPGKKYQFRVKAVNDEGESDPLETDHAILAKDPFDAPGSPGLPEIVDWDETSVKLEWAPPARDGGAPITGYVVEMRDKYSPNFVKCAEVHGPTCKATVPKLEEGNQYQFRVRAVNKAGPGEPSEETKLHTAKARFLKPHIDRTNLNPVVIKVGHTLSLDIKITGEPPPVVTWVLKDKEIKTEAEYRIDNIDYNTKFCILKTKRAHSGVYKITAKNEVGEDTAELEITVLGKPGKPKGPLEVSDVTKNSAKLKWEKPEDDGGTPVEYYEIEKLDPLTGHWVPCGRSTEPEATVTGLQEGKPYKFRVRAVNKEGESDELETDKSIIAKNPFDEPGKPGRPEPKDWDKDFVELQWTPPKDDGGAPIEKYVIQMRDKEGRNWVDAATVPGNKTQGRVENGIEPGHEYEFRVVAVNKAGPSEPSDASKSVIAKPRFLKPHIDRKNLLKKTIRVGQLLRVEADVQGEPPPAITWCVKGGQPLTSNERLKIENEDYKTTFILTKAKRSDSAVYTVTAKNTSGTDTVDMEVLVLSKPSKPKGPLEVSDVTAEGVHLKWDKPEDDGGEPVDHYVVERMDTETGRWVPVTTTKTPEADVTGLNEGKDYLFRVKAVNSEGESEPLETDIPVTAKNPYSEPDRPGKPDVKDWSKNHADLRWTAPKSDGGSPITSYIVEKKDQNSTKWTKAVEIIGNKHEATVPDLVEGNKYQFRVRAVNKAGQSKPSEPSETITAKDRNVPPKIDRTTLKDMHIKAGQHIRFDVKISGEPPPTKKWFHNKAHIESKDELTIEHEDYKTRLVVSACSRKHTGLYTIKAENSSGKDEVTIEITVIDKPGKPEGPLKISDVHKEGCKLKWNPPLDDGGVPIDYYAVEKMDTESGRWMSAGRAKEPFIELNNLEPGQEYKFRVMAVNAEGESEPLEAEEAIVAKNPFDEPGPPGAPEATDWDRDFVELKWTTPLKDGGSPITGYVIEKREKGSPRWTKAGETRGPECKGKVENLDEGTPYEFRVRAINAAGPGEASDASKPITCKPRKVPPRIDRKNLRDITVREGEPFVFDVKITGEPAPDVEWNFGTKRVNETTVRRITNVPNNSKLMYDKPERKDSGIYKITATNKYGTDSAEVEVTVVSKPGKPEGPLEVSDIHKEGCKLKWKRPKDDGGEPLDGYLVEKFDPENGAWIPVGKSKDPEMVVDGLIPGHEYKFRVKALNKEGESEPLETYTSIVAKDPFSTPQAPGAPEPEDWDQHHVDLVWKEPISDGGSPITGYIIEKKDKYSAMWEKALETNTPECKGTVSGLVEGNEYLFRVIAVNKAGPGAPSDASKNFIAKPRFLAPKIDRRNLRDVTISAGSTLKFDANVIGEPPPHIDWRCNTNPLKNSKRVTIDNTDYNTKLVIRPARREDSGEFTVTATNSSGKDMVTINVVVTDKPSAPEGPLEISDVHAEGCKLKWKRPLDDGGTPLEYYQVDKMDPETGCWVPCGRSTEPNMDVTGLTPGKEYKFRVRAVNAEGEGEPLVAEETIVAKNPFDEPGAPGNLKATDWDKDHVDLKWTPPVNDGGSPVTGYIIEKKDKYGQWEKALEVPADELTATVPDLVEGQKYEFRVRAVNKAGPGAPSDPTPTIIAKPRNLAPKIDRTNLIDMRIRAGQNFVFDVKVSGEPMPDTRWLLRAKEVRSSDNVKVTHSDYNTKLSVRGATRADSGTFIITAENINGKDIAEVDVIVLDKPSAPEGPLKVSDITAEGCKLQWKPPADDGGNPVEKYVVEKMDEATGRWVPAGETDGPTTELKVGGLIPGHKYKFRVRAENKQGRSEPLTTDAAIEAKNPFDPASKPGTPEIVDFDKDFVDLEWDKPKSDGGSPITGYIIEKKDKFNPNWEKCAEVEGDVCRGKVPGLIEGTPYEFRIRAVNKAGPGEPSDASKTHVARAKNVPPKIDRNAMIDIKIRAGLNFDFDVHVDGEPPATKEWNLKDNILLPGERVKITNEDYNTRLRITDARRADSGEYKLVAKNINGKDTATVFVTVLDVPTAPEGPLKASDVTKNSMVLSWRPPRDDGGSEILHYIVEKMDSDNLRWVPVGETSQTQIKADHLIENHNYMFRVRAVNRQGESPNLMCSEPITAKDPFGKPEKPGTPEVVDWDRDHVDLEWTAPKRDGGSPITGYIIEKRAKFGPWEKAVEVPGDKTKGTVPGLIEGEEYEFRVIAVNKGGPGEPSDASRSVVAKPRFMAPSIDRAFLQDLVVKAGERISFEVPIEASPRPKASWTVDGKPVGTRADMMTTNTQTTFEIPFAARSDTGRYALTLKNELGECSASAFVTVLDKPGPPLPPLEVSKVTKDSCRLTWKHPADDGGSPILHYVVEKMDMSRGTWSDAGMATGCVHEVLRLIHMKEYLFRVRAVNIIGESEPLDTTKPIVAKNEVDEPGAPGKPSVTDWGKDHADLAWEKPKSDGGSPITGYIVQRREKGSPYWVNAVHVPAKQTSATVPDLTEGQDYEFRIIATNVAGQSEPSEPSDVVTAKDRYLAPKIKTPLHDIRIKAGTILHVDIDFIGEPPPEVVWSVAGKELQTDARTTVTSIGYHTIVNTVNAKRSDSGLYHLLLRNSSGIDEGSFQVVVLDRPGPPDGPLEYEEITAQSVTLSWKPPKDNGGSEITAYVIEKRDLTHGGGWVPALTYVNAKYNHATVPRLIEGTKYEFRVMAENLQGRSDPLNTEKPVVAKNQFGVPGAPGRPEAVDSDKDFIKIKWTPPISNGGSPIIGYDVERREKNTGRWIKLNSDPVKGQEYTDDRVHDGGQYEYRVSAVNAAGPGKPSEASQLIIARPMRERPKLHLDGLVGRKIKVRAGEPICVNIPLSGAPTPTCEWTRDGSRLPEQDRIWTETTSGETKLRIEKTTREDSGRYVITAKNDFGKDSADIEVTVVDRPGPPKGPLQYPNVNQEQITLEWLPPEDNGGSELTGYVVEMSEYAVENWRQVPGFCPKCTFTVRGLTEGKKYSFRVRAENMYGVSEPLEGNPIVAKSPFDPPDAPGQPEVMGYTPSSCSLRWTPPSVSGGKPVTGYYVEKRERGAGDWTRCNNYPTPNLTYTVPDLREGNRYEFRVVAVNEAGPGKPSKPTEPVTAQHQRLVPDAPEPPKPDRITKDSVTLSWRPPRSDGGSKIKGYIVQKKPKGSPDWSDVNDVPVPETTFKVPNLKEGDEYQFRVIAVNDVGRSEPSRPSPNIVIEEQANKPVLDLSGVRDITVRAGEDFSIHVPYVGFPKPTASWFANDSILDSSDPRVHQQLADDYASLVVKGAKRGDTGQYRLQLRNPSGFDTATLNVRVLDRPSPPENLRADEFAGDALTLYWNPPKDDGGAHVSNYTVERREIGTGNWNKVSNFVATTFVRVKNLTIGKDYEFRVYAENKYGTSDPASTVDPIRARHPFDVPGAPGTPRGIDSSDDYITIAWAKPRHDGGSPVTGYVIEKRMISEDKWTKASHAHIPDLNHKISGLISHRDYEFRVAAVNAAGQGPWSSSSDPICCRSPPSAPKITSDLSIRDMTVIAGEEFTITVPFTGSPRPKPVWLINAEEVFQDERIKFDTNDVQTVFTNKCAKRSDSGSYTIQLYNTEGSDSATCRVLVVDKPTPPIGPLDVSDITPDTCTLTWKPPADDGGSPITNYVVEKMDPFSGAWVKVSSFVRGCHYNVIGLEPNKKYSFRVRAENQYGVSDPLSMDEPITAKFPFTVPDPPGMPRVTDWDAAGACTITWDRPRNDGGARIQGYKVEFRDPSEDSTWRIANDYLVKDNNYTVYTLLPGHEYEFRVRAKNAAGFSKPSQSSDKFKLKPKFGVPSPPGTPTVVKVGKNYADLKWEPPASDGGSRVTGYIIEKREFGSAMWVKCNDYNVADCEFTALNLVEQGDYEFRVYAVNAAGRSEPSACTTPVKICEVVGGEKPMFVRPLQNQGAGLGKTITLECEAVGKPVPTARWLKNGRELVTGGGRFRMEDNNNGVFRLILHDVMDVDSGDYTCEASNVCGSVRTTCTLKVGTPPRIDRMPSELNLPEGENTKIKVFYSGDQPMDISLTIGGKPVGDGGRVKLTVFDEFLIIYIKEVSKDDAGMYTLTCKNDSGVATGNFTVNITGLPGPPIGPLDVSDINKHTCTLHWRPPAYDGGQRVTHYQVERKELNTSHWIIVSSYCRDTTFQCQGLIEGNEYLFRVMAVNENGAGPPLEGTNPIKARAPFDPPSRPGIPKVTEVGGDFVNLEWERPVLDGGARIQGYWIDKREVGGSAWVRVNPVICQPTQINISNLIEDRQYEFRVFAQNEAGLSEPSENSTSIRIKDPKGPTPPEIVKPLKNANCIQNHNAQFQCTITGHPKPKITWYKGAREITSGSRHQTYSEGDVHTLIINDVYGEDEDEYVCRAVNKAGVKSTRAELVINSAPKIHVPPRFRDTAFFDKGENVVIKIPFTGNPKPKITWSREGETIESGGHFHVEVKERHAVLTIRDVSKIDNGPYTITAVNDMGSDTAIIKVQISDRPDPPSFLTVDKIGHDSLALQWNAPAWDGGSNITNYLVEKREHPMSSWIRIGSTRFTAMAVTGLVPGKEYEFRVYAENVYGRSDPSPVSGVVKTKELPKKAPKKPKYELDENGKKIRGRSEGKVTDYDKYVFDVYSKYVPQPVDIKTNSVYDEYDILEEIGTGAFGVVHRCRERKTGNIFAAKFIPVAHAMEKELIRKEIDIMNQLHHNKLINLHDAFEDDDEMVLIFEFLSGGELFERITAEGYSMSEAEVINYMRQICEAVKHMHEKNIIHLDIKPENIMCQTRTGTNVKLIDFGLATKLDPNEVVKISTGTAEFAAPEIVEREPVGFYTDMWAVGVLAYVLLSGLSPFAGENDIETLKNVKACDWDFDEEAFGGVSDEGKDFIKRLLVKIKEKRMTAHECLMHPWLKGDHSDRTKPIPASRYTKIRDKIRAKYSDWDSFLLPIGRLAEYSSLRKMLIDKYKISDTSFDRRQAAPRFVIKPQSAFAYEGQSVKFTCRVIAIAAPTLSWYHNNEELKQSVKYMKRYAGDDYTFVINRCKLDDRGEYIIRAENHYGSREEVVFLNVQPLPKVVPEYKPEAAPVRRRELPPTYWVEEKESAPSFTFLLRPRVMQSRDTCKLLCCVSGKPPPTIKWYKEKKELSKYEYTMSHSDGVVSMEIVNCNPADSGKYRCVATNKHGSDETSCVVIVESPTSHDPERDVMARNILHSGDRRFIEQPLRPAPLEVTIRTNIQGDKVTTETTSHLPSSIGNTTIPPRDHGEASDKRPIKKYGSKLDTTGSPSRSRSATKELILPPDDSLMCPPSFTTKLQDRTVSDGEPLVINCAIKGDPDPQVSWLKDGQPLSSSDAIDLKYKGGIATLSINEVFPEDEGAYTCKATNTMGTAETTCKLSVKPMKAGSKSGSKSDDKAPKIVDHLSSQFVEDGKPVLLSCRIIGAKKFDVVWLHNNKEIKPSKDFEYSSEANIYKLNIAEIFPEDSGTYTCEAFNDAGESFSSCTLNVVVPNEEKKSPVFKTFPQSATVTEGEAATFTCDFEKAPQKVTWLKDGNPVDEASPLYAFEFDGKKKYKFSIKKCSSTDVGQYVAKAAGKKGETMAAFALNVVPPGEL</sequence>
<feature type="domain" description="Fibronectin type-III" evidence="17">
    <location>
        <begin position="1898"/>
        <end position="1993"/>
    </location>
</feature>
<evidence type="ECO:0000256" key="1">
    <source>
        <dbReference type="ARBA" id="ARBA00004496"/>
    </source>
</evidence>
<dbReference type="InterPro" id="IPR036179">
    <property type="entry name" value="Ig-like_dom_sf"/>
</dbReference>
<feature type="region of interest" description="Disordered" evidence="14">
    <location>
        <begin position="1"/>
        <end position="278"/>
    </location>
</feature>
<feature type="region of interest" description="Disordered" evidence="14">
    <location>
        <begin position="5226"/>
        <end position="5279"/>
    </location>
</feature>
<dbReference type="FunFam" id="2.60.40.10:FF:000147">
    <property type="entry name" value="Myosin light chain kinase"/>
    <property type="match status" value="1"/>
</dbReference>
<dbReference type="InterPro" id="IPR003961">
    <property type="entry name" value="FN3_dom"/>
</dbReference>
<feature type="domain" description="Ig-like" evidence="16">
    <location>
        <begin position="4951"/>
        <end position="5042"/>
    </location>
</feature>
<feature type="domain" description="Ig-like" evidence="16">
    <location>
        <begin position="7429"/>
        <end position="7517"/>
    </location>
</feature>
<name>A0AAV7Y0S7_9NEOP</name>
<keyword evidence="11" id="KW-0393">Immunoglobulin domain</keyword>
<evidence type="ECO:0000313" key="19">
    <source>
        <dbReference type="Proteomes" id="UP001075354"/>
    </source>
</evidence>
<dbReference type="CDD" id="cd05748">
    <property type="entry name" value="Ig_Titin_like"/>
    <property type="match status" value="2"/>
</dbReference>
<feature type="domain" description="Fibronectin type-III" evidence="17">
    <location>
        <begin position="5250"/>
        <end position="5345"/>
    </location>
</feature>
<feature type="domain" description="Fibronectin type-III" evidence="17">
    <location>
        <begin position="6238"/>
        <end position="6332"/>
    </location>
</feature>
<keyword evidence="4" id="KW-0963">Cytoplasm</keyword>
<evidence type="ECO:0000256" key="12">
    <source>
        <dbReference type="ARBA" id="ARBA00051243"/>
    </source>
</evidence>
<feature type="domain" description="Fibronectin type-III" evidence="17">
    <location>
        <begin position="1799"/>
        <end position="1892"/>
    </location>
</feature>
<dbReference type="CDD" id="cd00096">
    <property type="entry name" value="Ig"/>
    <property type="match status" value="1"/>
</dbReference>
<dbReference type="GO" id="GO:0008307">
    <property type="term" value="F:structural constituent of muscle"/>
    <property type="evidence" value="ECO:0007669"/>
    <property type="project" value="TreeGrafter"/>
</dbReference>
<dbReference type="GO" id="GO:0005524">
    <property type="term" value="F:ATP binding"/>
    <property type="evidence" value="ECO:0007669"/>
    <property type="project" value="UniProtKB-UniRule"/>
</dbReference>
<dbReference type="InterPro" id="IPR007110">
    <property type="entry name" value="Ig-like_dom"/>
</dbReference>
<feature type="domain" description="Fibronectin type-III" evidence="17">
    <location>
        <begin position="5946"/>
        <end position="6041"/>
    </location>
</feature>
<dbReference type="PROSITE" id="PS50853">
    <property type="entry name" value="FN3"/>
    <property type="match status" value="39"/>
</dbReference>
<dbReference type="PANTHER" id="PTHR14340">
    <property type="entry name" value="MICROFIBRIL-ASSOCIATED GLYCOPROTEIN 3"/>
    <property type="match status" value="1"/>
</dbReference>